<evidence type="ECO:0000313" key="7">
    <source>
        <dbReference type="Proteomes" id="UP000452235"/>
    </source>
</evidence>
<dbReference type="VEuPathDB" id="FungiDB:ATEG_07293"/>
<dbReference type="InterPro" id="IPR052210">
    <property type="entry name" value="LysM1-like"/>
</dbReference>
<gene>
    <name evidence="6" type="ORF">ATEIFO6365_0004043200</name>
</gene>
<dbReference type="Pfam" id="PF01476">
    <property type="entry name" value="LysM"/>
    <property type="match status" value="2"/>
</dbReference>
<dbReference type="EMBL" id="BLJY01000004">
    <property type="protein sequence ID" value="GFF15313.1"/>
    <property type="molecule type" value="Genomic_DNA"/>
</dbReference>
<evidence type="ECO:0000256" key="1">
    <source>
        <dbReference type="ARBA" id="ARBA00022669"/>
    </source>
</evidence>
<feature type="chain" id="PRO_5044242055" evidence="5">
    <location>
        <begin position="19"/>
        <end position="493"/>
    </location>
</feature>
<evidence type="ECO:0000313" key="6">
    <source>
        <dbReference type="EMBL" id="GFF15313.1"/>
    </source>
</evidence>
<sequence>MGLRHLLPASLLVGAALANPHLYRRQDGPVDPGTASDCTWYDTALDSSYTCAYFEFNWGLSHEDFVSYNPSVLDDCSGIKVGNSYCVEVNNDQPRPTTTSSTPTSTATPKPSPTQDGLIDTCTAFYLAVAGDTCDKIVAKYGGTFTTADFIAWNPAVGADCSGIWAKTYYCVGVPGTPTGNPSTTTTAPTGGPSPTQDGIIATCSRFYQAVAGDTCDKIAARYGTFSTADFIAWNPAVGEFCSGIQVGYYYCVGTPSTPTTTTTPTGPAPTQTGIIATCNNFYQAVSGDTCDKIVAKYGTFSLSQFLSWNPAVGSDCSDLIATYYYCVGVPGTSTTKTTTTTTSTTASGPSPTQTGIISTCNRYHKAVDGDSCAGIVKQYGTFTLDQFLAWNSAVGADCGGLWLGYYYCIGVPGTATKTTTTTTTAGCTSAPTPTQPGAVCACKKWHKVVSGNTCDTIQKQYGITAANFNKWNPQVGTNCASLWLGYYVCVGA</sequence>
<keyword evidence="1" id="KW-0147">Chitin-binding</keyword>
<protein>
    <submittedName>
        <fullName evidence="6">Uncharacterized protein</fullName>
    </submittedName>
</protein>
<dbReference type="GO" id="GO:0008061">
    <property type="term" value="F:chitin binding"/>
    <property type="evidence" value="ECO:0007669"/>
    <property type="project" value="UniProtKB-KW"/>
</dbReference>
<dbReference type="AlphaFoldDB" id="A0A5M3YTR8"/>
<accession>A0A5M3YTR8</accession>
<evidence type="ECO:0000256" key="2">
    <source>
        <dbReference type="ARBA" id="ARBA00022729"/>
    </source>
</evidence>
<dbReference type="PANTHER" id="PTHR34997">
    <property type="entry name" value="AM15"/>
    <property type="match status" value="1"/>
</dbReference>
<organism evidence="6 7">
    <name type="scientific">Aspergillus terreus</name>
    <dbReference type="NCBI Taxonomy" id="33178"/>
    <lineage>
        <taxon>Eukaryota</taxon>
        <taxon>Fungi</taxon>
        <taxon>Dikarya</taxon>
        <taxon>Ascomycota</taxon>
        <taxon>Pezizomycotina</taxon>
        <taxon>Eurotiomycetes</taxon>
        <taxon>Eurotiomycetidae</taxon>
        <taxon>Eurotiales</taxon>
        <taxon>Aspergillaceae</taxon>
        <taxon>Aspergillus</taxon>
        <taxon>Aspergillus subgen. Circumdati</taxon>
    </lineage>
</organism>
<evidence type="ECO:0000256" key="3">
    <source>
        <dbReference type="ARBA" id="ARBA00023026"/>
    </source>
</evidence>
<dbReference type="VEuPathDB" id="FungiDB:ATEG_04459"/>
<feature type="signal peptide" evidence="5">
    <location>
        <begin position="1"/>
        <end position="18"/>
    </location>
</feature>
<dbReference type="OrthoDB" id="2281372at2759"/>
<feature type="region of interest" description="Disordered" evidence="4">
    <location>
        <begin position="90"/>
        <end position="115"/>
    </location>
</feature>
<keyword evidence="2 5" id="KW-0732">Signal</keyword>
<feature type="compositionally biased region" description="Low complexity" evidence="4">
    <location>
        <begin position="94"/>
        <end position="109"/>
    </location>
</feature>
<name>A0A5M3YTR8_ASPTE</name>
<dbReference type="PANTHER" id="PTHR34997:SF2">
    <property type="entry name" value="LYSM DOMAIN-CONTAINING PROTEIN-RELATED"/>
    <property type="match status" value="1"/>
</dbReference>
<evidence type="ECO:0000256" key="5">
    <source>
        <dbReference type="SAM" id="SignalP"/>
    </source>
</evidence>
<dbReference type="CDD" id="cd00118">
    <property type="entry name" value="LysM"/>
    <property type="match status" value="5"/>
</dbReference>
<dbReference type="Proteomes" id="UP000452235">
    <property type="component" value="Unassembled WGS sequence"/>
</dbReference>
<dbReference type="PROSITE" id="PS51782">
    <property type="entry name" value="LYSM"/>
    <property type="match status" value="5"/>
</dbReference>
<evidence type="ECO:0000256" key="4">
    <source>
        <dbReference type="SAM" id="MobiDB-lite"/>
    </source>
</evidence>
<dbReference type="InterPro" id="IPR036779">
    <property type="entry name" value="LysM_dom_sf"/>
</dbReference>
<dbReference type="Gene3D" id="3.10.350.10">
    <property type="entry name" value="LysM domain"/>
    <property type="match status" value="6"/>
</dbReference>
<dbReference type="InterPro" id="IPR018392">
    <property type="entry name" value="LysM"/>
</dbReference>
<comment type="caution">
    <text evidence="6">The sequence shown here is derived from an EMBL/GenBank/DDBJ whole genome shotgun (WGS) entry which is preliminary data.</text>
</comment>
<dbReference type="SMART" id="SM00257">
    <property type="entry name" value="LysM"/>
    <property type="match status" value="5"/>
</dbReference>
<reference evidence="6 7" key="1">
    <citation type="submission" date="2020-01" db="EMBL/GenBank/DDBJ databases">
        <title>Aspergillus terreus IFO 6365 whole genome shotgun sequence.</title>
        <authorList>
            <person name="Kanamasa S."/>
            <person name="Takahashi H."/>
        </authorList>
    </citation>
    <scope>NUCLEOTIDE SEQUENCE [LARGE SCALE GENOMIC DNA]</scope>
    <source>
        <strain evidence="6 7">IFO 6365</strain>
    </source>
</reference>
<keyword evidence="3" id="KW-0843">Virulence</keyword>
<keyword evidence="7" id="KW-1185">Reference proteome</keyword>
<proteinExistence type="predicted"/>
<dbReference type="SUPFAM" id="SSF54106">
    <property type="entry name" value="LysM domain"/>
    <property type="match status" value="5"/>
</dbReference>